<dbReference type="FunFam" id="1.10.630.10:FF:000036">
    <property type="entry name" value="CYtochrome P450 family"/>
    <property type="match status" value="1"/>
</dbReference>
<evidence type="ECO:0000256" key="6">
    <source>
        <dbReference type="ARBA" id="ARBA00023033"/>
    </source>
</evidence>
<evidence type="ECO:0000313" key="11">
    <source>
        <dbReference type="Proteomes" id="UP001445076"/>
    </source>
</evidence>
<comment type="caution">
    <text evidence="10">The sequence shown here is derived from an EMBL/GenBank/DDBJ whole genome shotgun (WGS) entry which is preliminary data.</text>
</comment>
<sequence length="493" mass="56641">MVLEIVLLSVVVLLALLWQIFKKPAGLPPGRWGLPLTGYVPMDIGSINEHLLDLHKKHGDIYLWKLGTRVVVFLHDYHLCREAFTRNEFVDRPDWEVFAFMEHPCLGVFASNGLIWHNNRHFSLRQLKDLGMGKSRLVAGVQKQALRLVEHFKTQAGKPAPVSHALNVSVVNVVWQMVAGKDFEMTDNKLKEFEATVESLMDVVSVMAIPDFFPWLRCFLPGFLRKKFFKEDLLLKSKKKFLNFFFEEIEKHKATLDRNNPRDLIDGYLIEIEDRKKDPESTFSEKDLAFLTFDLFVTGSETMTSTLTWMLYYLATYPEVQQKVQAEIDQVLPKGTLATLQDKSRLPYTDAFLHEVLRKSSQTYVGVPHLTVTDTRLGGYSIPKGTVVTSATAAIHHDPRYWDHPDEFLPERWLDSEGKFVSKKEGFLPFGIGKRICLGESLGRTEMLIFSTIILQTLNISHVPGKLLDLRHDPKNPFFHFARKQDLVITVRD</sequence>
<dbReference type="InterPro" id="IPR017972">
    <property type="entry name" value="Cyt_P450_CS"/>
</dbReference>
<dbReference type="PANTHER" id="PTHR24300:SF403">
    <property type="entry name" value="CYTOCHROME P450 306A1"/>
    <property type="match status" value="1"/>
</dbReference>
<keyword evidence="6 8" id="KW-0503">Monooxygenase</keyword>
<dbReference type="GO" id="GO:0006082">
    <property type="term" value="P:organic acid metabolic process"/>
    <property type="evidence" value="ECO:0007669"/>
    <property type="project" value="TreeGrafter"/>
</dbReference>
<dbReference type="AlphaFoldDB" id="A0AAW0XH80"/>
<evidence type="ECO:0000256" key="4">
    <source>
        <dbReference type="ARBA" id="ARBA00023002"/>
    </source>
</evidence>
<dbReference type="PRINTS" id="PR00463">
    <property type="entry name" value="EP450I"/>
</dbReference>
<feature type="binding site" description="axial binding residue" evidence="7">
    <location>
        <position position="437"/>
    </location>
    <ligand>
        <name>heme</name>
        <dbReference type="ChEBI" id="CHEBI:30413"/>
    </ligand>
    <ligandPart>
        <name>Fe</name>
        <dbReference type="ChEBI" id="CHEBI:18248"/>
    </ligandPart>
</feature>
<dbReference type="Pfam" id="PF00067">
    <property type="entry name" value="p450"/>
    <property type="match status" value="1"/>
</dbReference>
<keyword evidence="7 8" id="KW-0349">Heme</keyword>
<keyword evidence="9" id="KW-0732">Signal</keyword>
<feature type="chain" id="PRO_5043351239" description="Cytochrome P450" evidence="9">
    <location>
        <begin position="27"/>
        <end position="493"/>
    </location>
</feature>
<dbReference type="GO" id="GO:0016712">
    <property type="term" value="F:oxidoreductase activity, acting on paired donors, with incorporation or reduction of molecular oxygen, reduced flavin or flavoprotein as one donor, and incorporation of one atom of oxygen"/>
    <property type="evidence" value="ECO:0007669"/>
    <property type="project" value="TreeGrafter"/>
</dbReference>
<dbReference type="Gene3D" id="1.10.630.10">
    <property type="entry name" value="Cytochrome P450"/>
    <property type="match status" value="1"/>
</dbReference>
<evidence type="ECO:0000256" key="8">
    <source>
        <dbReference type="RuleBase" id="RU000461"/>
    </source>
</evidence>
<comment type="cofactor">
    <cofactor evidence="1 7">
        <name>heme</name>
        <dbReference type="ChEBI" id="CHEBI:30413"/>
    </cofactor>
</comment>
<keyword evidence="4 8" id="KW-0560">Oxidoreductase</keyword>
<evidence type="ECO:0000256" key="9">
    <source>
        <dbReference type="SAM" id="SignalP"/>
    </source>
</evidence>
<dbReference type="GO" id="GO:0005737">
    <property type="term" value="C:cytoplasm"/>
    <property type="evidence" value="ECO:0007669"/>
    <property type="project" value="TreeGrafter"/>
</dbReference>
<evidence type="ECO:0000256" key="3">
    <source>
        <dbReference type="ARBA" id="ARBA00022723"/>
    </source>
</evidence>
<evidence type="ECO:0000256" key="2">
    <source>
        <dbReference type="ARBA" id="ARBA00010617"/>
    </source>
</evidence>
<keyword evidence="11" id="KW-1185">Reference proteome</keyword>
<dbReference type="SUPFAM" id="SSF48264">
    <property type="entry name" value="Cytochrome P450"/>
    <property type="match status" value="1"/>
</dbReference>
<proteinExistence type="inferred from homology"/>
<dbReference type="InterPro" id="IPR001128">
    <property type="entry name" value="Cyt_P450"/>
</dbReference>
<name>A0AAW0XH80_CHEQU</name>
<accession>A0AAW0XH80</accession>
<reference evidence="10 11" key="1">
    <citation type="journal article" date="2024" name="BMC Genomics">
        <title>Genome assembly of redclaw crayfish (Cherax quadricarinatus) provides insights into its immune adaptation and hypoxia tolerance.</title>
        <authorList>
            <person name="Liu Z."/>
            <person name="Zheng J."/>
            <person name="Li H."/>
            <person name="Fang K."/>
            <person name="Wang S."/>
            <person name="He J."/>
            <person name="Zhou D."/>
            <person name="Weng S."/>
            <person name="Chi M."/>
            <person name="Gu Z."/>
            <person name="He J."/>
            <person name="Li F."/>
            <person name="Wang M."/>
        </authorList>
    </citation>
    <scope>NUCLEOTIDE SEQUENCE [LARGE SCALE GENOMIC DNA]</scope>
    <source>
        <strain evidence="10">ZL_2023a</strain>
    </source>
</reference>
<evidence type="ECO:0008006" key="12">
    <source>
        <dbReference type="Google" id="ProtNLM"/>
    </source>
</evidence>
<dbReference type="PANTHER" id="PTHR24300">
    <property type="entry name" value="CYTOCHROME P450 508A4-RELATED"/>
    <property type="match status" value="1"/>
</dbReference>
<evidence type="ECO:0000256" key="1">
    <source>
        <dbReference type="ARBA" id="ARBA00001971"/>
    </source>
</evidence>
<evidence type="ECO:0000313" key="10">
    <source>
        <dbReference type="EMBL" id="KAK8739323.1"/>
    </source>
</evidence>
<dbReference type="GO" id="GO:0005506">
    <property type="term" value="F:iron ion binding"/>
    <property type="evidence" value="ECO:0007669"/>
    <property type="project" value="InterPro"/>
</dbReference>
<dbReference type="PROSITE" id="PS00086">
    <property type="entry name" value="CYTOCHROME_P450"/>
    <property type="match status" value="1"/>
</dbReference>
<keyword evidence="5 7" id="KW-0408">Iron</keyword>
<keyword evidence="3 7" id="KW-0479">Metal-binding</keyword>
<dbReference type="GO" id="GO:0020037">
    <property type="term" value="F:heme binding"/>
    <property type="evidence" value="ECO:0007669"/>
    <property type="project" value="InterPro"/>
</dbReference>
<dbReference type="InterPro" id="IPR050182">
    <property type="entry name" value="Cytochrome_P450_fam2"/>
</dbReference>
<dbReference type="Proteomes" id="UP001445076">
    <property type="component" value="Unassembled WGS sequence"/>
</dbReference>
<dbReference type="EMBL" id="JARKIK010000037">
    <property type="protein sequence ID" value="KAK8739323.1"/>
    <property type="molecule type" value="Genomic_DNA"/>
</dbReference>
<dbReference type="InterPro" id="IPR002401">
    <property type="entry name" value="Cyt_P450_E_grp-I"/>
</dbReference>
<feature type="signal peptide" evidence="9">
    <location>
        <begin position="1"/>
        <end position="26"/>
    </location>
</feature>
<dbReference type="GO" id="GO:0008395">
    <property type="term" value="F:steroid hydroxylase activity"/>
    <property type="evidence" value="ECO:0007669"/>
    <property type="project" value="TreeGrafter"/>
</dbReference>
<dbReference type="PRINTS" id="PR00385">
    <property type="entry name" value="P450"/>
</dbReference>
<protein>
    <recommendedName>
        <fullName evidence="12">Cytochrome P450</fullName>
    </recommendedName>
</protein>
<dbReference type="InterPro" id="IPR036396">
    <property type="entry name" value="Cyt_P450_sf"/>
</dbReference>
<organism evidence="10 11">
    <name type="scientific">Cherax quadricarinatus</name>
    <name type="common">Australian red claw crayfish</name>
    <dbReference type="NCBI Taxonomy" id="27406"/>
    <lineage>
        <taxon>Eukaryota</taxon>
        <taxon>Metazoa</taxon>
        <taxon>Ecdysozoa</taxon>
        <taxon>Arthropoda</taxon>
        <taxon>Crustacea</taxon>
        <taxon>Multicrustacea</taxon>
        <taxon>Malacostraca</taxon>
        <taxon>Eumalacostraca</taxon>
        <taxon>Eucarida</taxon>
        <taxon>Decapoda</taxon>
        <taxon>Pleocyemata</taxon>
        <taxon>Astacidea</taxon>
        <taxon>Parastacoidea</taxon>
        <taxon>Parastacidae</taxon>
        <taxon>Cherax</taxon>
    </lineage>
</organism>
<dbReference type="GO" id="GO:0006805">
    <property type="term" value="P:xenobiotic metabolic process"/>
    <property type="evidence" value="ECO:0007669"/>
    <property type="project" value="TreeGrafter"/>
</dbReference>
<gene>
    <name evidence="10" type="ORF">OTU49_003577</name>
</gene>
<evidence type="ECO:0000256" key="5">
    <source>
        <dbReference type="ARBA" id="ARBA00023004"/>
    </source>
</evidence>
<evidence type="ECO:0000256" key="7">
    <source>
        <dbReference type="PIRSR" id="PIRSR602401-1"/>
    </source>
</evidence>
<comment type="similarity">
    <text evidence="2 8">Belongs to the cytochrome P450 family.</text>
</comment>